<dbReference type="Proteomes" id="UP001280121">
    <property type="component" value="Unassembled WGS sequence"/>
</dbReference>
<proteinExistence type="predicted"/>
<comment type="caution">
    <text evidence="1">The sequence shown here is derived from an EMBL/GenBank/DDBJ whole genome shotgun (WGS) entry which is preliminary data.</text>
</comment>
<dbReference type="AlphaFoldDB" id="A0AAD9X2B8"/>
<name>A0AAD9X2B8_9ROSI</name>
<accession>A0AAD9X2B8</accession>
<organism evidence="1 2">
    <name type="scientific">Dipteronia dyeriana</name>
    <dbReference type="NCBI Taxonomy" id="168575"/>
    <lineage>
        <taxon>Eukaryota</taxon>
        <taxon>Viridiplantae</taxon>
        <taxon>Streptophyta</taxon>
        <taxon>Embryophyta</taxon>
        <taxon>Tracheophyta</taxon>
        <taxon>Spermatophyta</taxon>
        <taxon>Magnoliopsida</taxon>
        <taxon>eudicotyledons</taxon>
        <taxon>Gunneridae</taxon>
        <taxon>Pentapetalae</taxon>
        <taxon>rosids</taxon>
        <taxon>malvids</taxon>
        <taxon>Sapindales</taxon>
        <taxon>Sapindaceae</taxon>
        <taxon>Hippocastanoideae</taxon>
        <taxon>Acereae</taxon>
        <taxon>Dipteronia</taxon>
    </lineage>
</organism>
<sequence>MSSRPKLQRCTLNLVDYNAKLFDLSSLADVVHLNELSLHFDDMEELNINCVWNTVQKIQEFQGFKNLHIVTIECYRVRDMTWLIFAPNLKAITLNWCKSLEEVISKEKLDEVVSEKKENLNPFSKLQSLEILGAERLKSIYWKALLSPRLKKIDVMKCPNLLVF</sequence>
<keyword evidence="2" id="KW-1185">Reference proteome</keyword>
<evidence type="ECO:0000313" key="1">
    <source>
        <dbReference type="EMBL" id="KAK2651484.1"/>
    </source>
</evidence>
<dbReference type="EMBL" id="JANJYI010000004">
    <property type="protein sequence ID" value="KAK2651484.1"/>
    <property type="molecule type" value="Genomic_DNA"/>
</dbReference>
<gene>
    <name evidence="1" type="ORF">Ddye_011340</name>
</gene>
<protein>
    <submittedName>
        <fullName evidence="1">Uncharacterized protein</fullName>
    </submittedName>
</protein>
<dbReference type="InterPro" id="IPR032675">
    <property type="entry name" value="LRR_dom_sf"/>
</dbReference>
<dbReference type="SUPFAM" id="SSF52058">
    <property type="entry name" value="L domain-like"/>
    <property type="match status" value="1"/>
</dbReference>
<reference evidence="1" key="1">
    <citation type="journal article" date="2023" name="Plant J.">
        <title>Genome sequences and population genomics provide insights into the demographic history, inbreeding, and mutation load of two 'living fossil' tree species of Dipteronia.</title>
        <authorList>
            <person name="Feng Y."/>
            <person name="Comes H.P."/>
            <person name="Chen J."/>
            <person name="Zhu S."/>
            <person name="Lu R."/>
            <person name="Zhang X."/>
            <person name="Li P."/>
            <person name="Qiu J."/>
            <person name="Olsen K.M."/>
            <person name="Qiu Y."/>
        </authorList>
    </citation>
    <scope>NUCLEOTIDE SEQUENCE</scope>
    <source>
        <strain evidence="1">KIB01</strain>
    </source>
</reference>
<evidence type="ECO:0000313" key="2">
    <source>
        <dbReference type="Proteomes" id="UP001280121"/>
    </source>
</evidence>
<dbReference type="Gene3D" id="3.80.10.10">
    <property type="entry name" value="Ribonuclease Inhibitor"/>
    <property type="match status" value="1"/>
</dbReference>